<evidence type="ECO:0000256" key="7">
    <source>
        <dbReference type="RuleBase" id="RU369079"/>
    </source>
</evidence>
<feature type="transmembrane region" description="Helical" evidence="7">
    <location>
        <begin position="58"/>
        <end position="75"/>
    </location>
</feature>
<evidence type="ECO:0000256" key="1">
    <source>
        <dbReference type="ARBA" id="ARBA00004651"/>
    </source>
</evidence>
<accession>A0ABY8F8X7</accession>
<proteinExistence type="inferred from homology"/>
<keyword evidence="10" id="KW-1185">Reference proteome</keyword>
<dbReference type="InterPro" id="IPR055348">
    <property type="entry name" value="DctQ"/>
</dbReference>
<keyword evidence="5 7" id="KW-1133">Transmembrane helix</keyword>
<protein>
    <recommendedName>
        <fullName evidence="7">TRAP transporter small permease protein</fullName>
    </recommendedName>
</protein>
<evidence type="ECO:0000313" key="9">
    <source>
        <dbReference type="EMBL" id="WFE91786.1"/>
    </source>
</evidence>
<comment type="similarity">
    <text evidence="7">Belongs to the TRAP transporter small permease family.</text>
</comment>
<evidence type="ECO:0000256" key="4">
    <source>
        <dbReference type="ARBA" id="ARBA00022692"/>
    </source>
</evidence>
<feature type="domain" description="Tripartite ATP-independent periplasmic transporters DctQ component" evidence="8">
    <location>
        <begin position="34"/>
        <end position="166"/>
    </location>
</feature>
<gene>
    <name evidence="9" type="ORF">K1718_10610</name>
</gene>
<dbReference type="Pfam" id="PF04290">
    <property type="entry name" value="DctQ"/>
    <property type="match status" value="1"/>
</dbReference>
<evidence type="ECO:0000256" key="6">
    <source>
        <dbReference type="ARBA" id="ARBA00023136"/>
    </source>
</evidence>
<keyword evidence="7" id="KW-0997">Cell inner membrane</keyword>
<dbReference type="RefSeq" id="WP_152500893.1">
    <property type="nucleotide sequence ID" value="NZ_CP120863.1"/>
</dbReference>
<reference evidence="9 10" key="1">
    <citation type="submission" date="2023-03" db="EMBL/GenBank/DDBJ databases">
        <title>Roseibium porphyridii sp. nov. and Roseibium rhodosorbium sp. nov. isolated from marine algae, Porphyridium cruentum and Rhodosorus marinus, respectively.</title>
        <authorList>
            <person name="Lee M.W."/>
            <person name="Choi B.J."/>
            <person name="Lee J.K."/>
            <person name="Choi D.G."/>
            <person name="Baek J.H."/>
            <person name="Bayburt H."/>
            <person name="Kim J.M."/>
            <person name="Han D.M."/>
            <person name="Kim K.H."/>
            <person name="Jeon C.O."/>
        </authorList>
    </citation>
    <scope>NUCLEOTIDE SEQUENCE [LARGE SCALE GENOMIC DNA]</scope>
    <source>
        <strain evidence="9 10">KMA01</strain>
    </source>
</reference>
<feature type="transmembrane region" description="Helical" evidence="7">
    <location>
        <begin position="144"/>
        <end position="164"/>
    </location>
</feature>
<keyword evidence="4 7" id="KW-0812">Transmembrane</keyword>
<keyword evidence="6 7" id="KW-0472">Membrane</keyword>
<name>A0ABY8F8X7_9HYPH</name>
<sequence>MLRPILSGVRAFSRLANWVAMGANAVGTLIVLALIMVVNYDVVARGLFNAPFRGAVEVVQFSMVLIVFLQLPDVVRMNRLTRSDGFLTILQATKPKLAESIRRIINFASAVFMTLVAYAIWPEFLEMYETQDYFGVPGIFTAPWWPLKLAIFLSAALCLILFALKALTGERSTDPVRYTKQPEDNA</sequence>
<keyword evidence="2 7" id="KW-0813">Transport</keyword>
<feature type="transmembrane region" description="Helical" evidence="7">
    <location>
        <begin position="15"/>
        <end position="38"/>
    </location>
</feature>
<comment type="function">
    <text evidence="7">Part of the tripartite ATP-independent periplasmic (TRAP) transport system.</text>
</comment>
<organism evidence="9 10">
    <name type="scientific">Roseibium porphyridii</name>
    <dbReference type="NCBI Taxonomy" id="2866279"/>
    <lineage>
        <taxon>Bacteria</taxon>
        <taxon>Pseudomonadati</taxon>
        <taxon>Pseudomonadota</taxon>
        <taxon>Alphaproteobacteria</taxon>
        <taxon>Hyphomicrobiales</taxon>
        <taxon>Stappiaceae</taxon>
        <taxon>Roseibium</taxon>
    </lineage>
</organism>
<feature type="transmembrane region" description="Helical" evidence="7">
    <location>
        <begin position="104"/>
        <end position="124"/>
    </location>
</feature>
<dbReference type="Proteomes" id="UP001209803">
    <property type="component" value="Chromosome"/>
</dbReference>
<evidence type="ECO:0000256" key="5">
    <source>
        <dbReference type="ARBA" id="ARBA00022989"/>
    </source>
</evidence>
<comment type="subunit">
    <text evidence="7">The complex comprises the extracytoplasmic solute receptor protein and the two transmembrane proteins.</text>
</comment>
<evidence type="ECO:0000256" key="3">
    <source>
        <dbReference type="ARBA" id="ARBA00022475"/>
    </source>
</evidence>
<evidence type="ECO:0000259" key="8">
    <source>
        <dbReference type="Pfam" id="PF04290"/>
    </source>
</evidence>
<evidence type="ECO:0000256" key="2">
    <source>
        <dbReference type="ARBA" id="ARBA00022448"/>
    </source>
</evidence>
<keyword evidence="3" id="KW-1003">Cell membrane</keyword>
<dbReference type="EMBL" id="CP120863">
    <property type="protein sequence ID" value="WFE91786.1"/>
    <property type="molecule type" value="Genomic_DNA"/>
</dbReference>
<comment type="subcellular location">
    <subcellularLocation>
        <location evidence="7">Cell inner membrane</location>
        <topology evidence="7">Multi-pass membrane protein</topology>
    </subcellularLocation>
    <subcellularLocation>
        <location evidence="1">Cell membrane</location>
        <topology evidence="1">Multi-pass membrane protein</topology>
    </subcellularLocation>
</comment>
<evidence type="ECO:0000313" key="10">
    <source>
        <dbReference type="Proteomes" id="UP001209803"/>
    </source>
</evidence>